<proteinExistence type="inferred from homology"/>
<comment type="caution">
    <text evidence="7">The sequence shown here is derived from an EMBL/GenBank/DDBJ whole genome shotgun (WGS) entry which is preliminary data.</text>
</comment>
<comment type="subcellular location">
    <subcellularLocation>
        <location evidence="1">Mitochondrion</location>
    </subcellularLocation>
</comment>
<accession>A0A086JAP2</accession>
<evidence type="ECO:0000313" key="8">
    <source>
        <dbReference type="Proteomes" id="UP000028828"/>
    </source>
</evidence>
<evidence type="ECO:0000256" key="2">
    <source>
        <dbReference type="ARBA" id="ARBA00009540"/>
    </source>
</evidence>
<dbReference type="VEuPathDB" id="ToxoDB:TGP89_209450"/>
<evidence type="ECO:0000256" key="5">
    <source>
        <dbReference type="SAM" id="MobiDB-lite"/>
    </source>
</evidence>
<feature type="region of interest" description="Disordered" evidence="5">
    <location>
        <begin position="219"/>
        <end position="251"/>
    </location>
</feature>
<dbReference type="AlphaFoldDB" id="A0A086JAP2"/>
<protein>
    <recommendedName>
        <fullName evidence="4">Oxidation resistance protein 1</fullName>
    </recommendedName>
</protein>
<dbReference type="InterPro" id="IPR006571">
    <property type="entry name" value="TLDc_dom"/>
</dbReference>
<name>A0A086JAP2_TOXGO</name>
<dbReference type="Proteomes" id="UP000028828">
    <property type="component" value="Unassembled WGS sequence"/>
</dbReference>
<dbReference type="PANTHER" id="PTHR23354">
    <property type="entry name" value="NUCLEOLAR PROTEIN 7/ESTROGEN RECEPTOR COACTIVATOR-RELATED"/>
    <property type="match status" value="1"/>
</dbReference>
<evidence type="ECO:0000259" key="6">
    <source>
        <dbReference type="PROSITE" id="PS51886"/>
    </source>
</evidence>
<dbReference type="GO" id="GO:0005739">
    <property type="term" value="C:mitochondrion"/>
    <property type="evidence" value="ECO:0007669"/>
    <property type="project" value="UniProtKB-SubCell"/>
</dbReference>
<dbReference type="EMBL" id="AEYI02002200">
    <property type="protein sequence ID" value="KFG29210.1"/>
    <property type="molecule type" value="Genomic_DNA"/>
</dbReference>
<evidence type="ECO:0000313" key="7">
    <source>
        <dbReference type="EMBL" id="KFG29210.1"/>
    </source>
</evidence>
<evidence type="ECO:0000256" key="4">
    <source>
        <dbReference type="ARBA" id="ARBA00040604"/>
    </source>
</evidence>
<feature type="compositionally biased region" description="Basic and acidic residues" evidence="5">
    <location>
        <begin position="797"/>
        <end position="807"/>
    </location>
</feature>
<dbReference type="SMART" id="SM00584">
    <property type="entry name" value="TLDc"/>
    <property type="match status" value="1"/>
</dbReference>
<reference evidence="7 8" key="1">
    <citation type="submission" date="2014-03" db="EMBL/GenBank/DDBJ databases">
        <authorList>
            <person name="Sibley D."/>
            <person name="Venepally P."/>
            <person name="Karamycheva S."/>
            <person name="Hadjithomas M."/>
            <person name="Khan A."/>
            <person name="Brunk B."/>
            <person name="Roos D."/>
            <person name="Caler E."/>
            <person name="Lorenzi H."/>
        </authorList>
    </citation>
    <scope>NUCLEOTIDE SEQUENCE [LARGE SCALE GENOMIC DNA]</scope>
    <source>
        <strain evidence="8">p89</strain>
    </source>
</reference>
<sequence>MGDSSSKFSHATPALSYQRLSQQEVQELLSSFGLNEFSPAKARISLHSFLRIFPPVLHPTASVLLPVLRDVVRMQQVQGRGYSSSGFLTGKIDSSSQLAASKTPAPSTRGGLKNLGNLTCSGKGARKGEETCSGGIHITLQEMVDAVSACAYGDREELQVHMLQRLLSRMSKVLEEQCKRLRHQQSGNWSSRHNIDRGATAHSHHLGAGLFLLHHGGPSGSAGSLTSETPQTASTASLQAGASGAVQPSAGSAGVSAVPCSGIEAVLHQVFVSAYLLFLAIISPSNPIFSSANPFALAAGGPTPASPRAAGGVGDHAGAKGPAGDHASRVASSPRSHHRAGPGSPAGGPTDSDADFLGSGAHSSSRQAVAGPGMSGWDSNSSSAAAVSLPVSTPLDFSFLLSAFATSAGAAAGVGSKTAGPQMGNAGNVVAQGSAGAGGSAPPCIVTVSGAPGPAAAADKGASSGNLSGAQMGCAGASKQQQQEALLWILQVLPVLPTLFVGAVSHFLLGPTDPAVDDGAVKKQQPTLQYQVYAPRRRGTAVSGSSRRGSRARANSLQNLQRSPSLDTLCQSTGGWRGDGPLDGFSKIFTDETAVMLRLSSMIFAFPPLTPWHRLYSSWKQGASFNRICSSVFFYDAPTVLVIKTKHGPVLGAMISTEWKDGGHVYMGDANCFLFSLEPQFQIIRPSGLGRNFVYINVKNQFYPRGIGFGGQPGCFRLWLDDEFQNCYCTKSDATYGPGVLVASKRARVRHQGDSRSEDSLLSGAKRTQSLCSEDRGPGEGGGLPAGANGSLLSSPDGDRDDGGHEEQDVFHMPFEVLEVEVWGCGDASTRQQQLAANQRQEQLRQERRQVDKGRFAQNEFDREFLLENTFNRAKGADAPST</sequence>
<gene>
    <name evidence="7" type="ORF">TGP89_209450</name>
</gene>
<keyword evidence="3" id="KW-0496">Mitochondrion</keyword>
<feature type="region of interest" description="Disordered" evidence="5">
    <location>
        <begin position="536"/>
        <end position="557"/>
    </location>
</feature>
<feature type="compositionally biased region" description="Low complexity" evidence="5">
    <location>
        <begin position="540"/>
        <end position="556"/>
    </location>
</feature>
<feature type="compositionally biased region" description="Low complexity" evidence="5">
    <location>
        <begin position="786"/>
        <end position="795"/>
    </location>
</feature>
<dbReference type="PROSITE" id="PS51886">
    <property type="entry name" value="TLDC"/>
    <property type="match status" value="1"/>
</dbReference>
<feature type="compositionally biased region" description="Polar residues" evidence="5">
    <location>
        <begin position="221"/>
        <end position="240"/>
    </location>
</feature>
<dbReference type="Pfam" id="PF07534">
    <property type="entry name" value="TLD"/>
    <property type="match status" value="1"/>
</dbReference>
<feature type="domain" description="TLDc" evidence="6">
    <location>
        <begin position="587"/>
        <end position="826"/>
    </location>
</feature>
<organism evidence="7 8">
    <name type="scientific">Toxoplasma gondii p89</name>
    <dbReference type="NCBI Taxonomy" id="943119"/>
    <lineage>
        <taxon>Eukaryota</taxon>
        <taxon>Sar</taxon>
        <taxon>Alveolata</taxon>
        <taxon>Apicomplexa</taxon>
        <taxon>Conoidasida</taxon>
        <taxon>Coccidia</taxon>
        <taxon>Eucoccidiorida</taxon>
        <taxon>Eimeriorina</taxon>
        <taxon>Sarcocystidae</taxon>
        <taxon>Toxoplasma</taxon>
    </lineage>
</organism>
<dbReference type="PANTHER" id="PTHR23354:SF62">
    <property type="entry name" value="MUSTARD, ISOFORM V"/>
    <property type="match status" value="1"/>
</dbReference>
<evidence type="ECO:0000256" key="3">
    <source>
        <dbReference type="ARBA" id="ARBA00023128"/>
    </source>
</evidence>
<feature type="region of interest" description="Disordered" evidence="5">
    <location>
        <begin position="302"/>
        <end position="382"/>
    </location>
</feature>
<comment type="similarity">
    <text evidence="2">Belongs to the OXR1 family.</text>
</comment>
<evidence type="ECO:0000256" key="1">
    <source>
        <dbReference type="ARBA" id="ARBA00004173"/>
    </source>
</evidence>
<dbReference type="OrthoDB" id="289228at2759"/>
<feature type="region of interest" description="Disordered" evidence="5">
    <location>
        <begin position="747"/>
        <end position="807"/>
    </location>
</feature>